<dbReference type="Gene3D" id="3.30.1380.20">
    <property type="entry name" value="Trafficking protein particle complex subunit 3"/>
    <property type="match status" value="1"/>
</dbReference>
<sequence>MCEYQERFTRDPGHAQVSLAGVPHALVPTHVVASDLPRELVEILGAELAPAVMYRFGRLIGLSHAAAFFADRKIGMTEPQYRVLTGPFHFAWAGYGDVQLLLWEPKLDEDFLVLWESDNSFSAREVLNDGHRGRACHLQAGYAAGWASEATGLPIDVQEIACRAEGVSYCRFAMAHRDRVSLWMRDPRLHRPTKQYKVMPASMHRAASVLTTRRQGRRLTSGDPPCARRSSCEPWVLALTTRLSP</sequence>
<feature type="domain" description="4-vinyl reductase 4VR" evidence="1">
    <location>
        <begin position="114"/>
        <end position="176"/>
    </location>
</feature>
<dbReference type="InterPro" id="IPR010523">
    <property type="entry name" value="XylR_N"/>
</dbReference>
<dbReference type="InterPro" id="IPR004096">
    <property type="entry name" value="V4R"/>
</dbReference>
<dbReference type="EMBL" id="AB110633">
    <property type="protein sequence ID" value="BAD02375.1"/>
    <property type="molecule type" value="Genomic_DNA"/>
</dbReference>
<organism evidence="2">
    <name type="scientific">Rhodococcus opacus</name>
    <name type="common">Nocardia opaca</name>
    <dbReference type="NCBI Taxonomy" id="37919"/>
    <lineage>
        <taxon>Bacteria</taxon>
        <taxon>Bacillati</taxon>
        <taxon>Actinomycetota</taxon>
        <taxon>Actinomycetes</taxon>
        <taxon>Mycobacteriales</taxon>
        <taxon>Nocardiaceae</taxon>
        <taxon>Rhodococcus</taxon>
    </lineage>
</organism>
<evidence type="ECO:0000259" key="1">
    <source>
        <dbReference type="SMART" id="SM00989"/>
    </source>
</evidence>
<dbReference type="SUPFAM" id="SSF111126">
    <property type="entry name" value="Ligand-binding domain in the NO signalling and Golgi transport"/>
    <property type="match status" value="1"/>
</dbReference>
<name>Q76BV9_RHOOP</name>
<keyword evidence="2" id="KW-0614">Plasmid</keyword>
<dbReference type="Pfam" id="PF06505">
    <property type="entry name" value="XylR_N"/>
    <property type="match status" value="1"/>
</dbReference>
<proteinExistence type="predicted"/>
<geneLocation type="plasmid" evidence="2">
    <name>pWK301</name>
</geneLocation>
<evidence type="ECO:0000313" key="2">
    <source>
        <dbReference type="EMBL" id="BAD02375.1"/>
    </source>
</evidence>
<accession>Q76BV9</accession>
<reference evidence="2" key="1">
    <citation type="journal article" date="2006" name="Appl. Microbiol. Biotechnol.">
        <title>Genetic and biochemical characterization of the dioxygenase involved in lateral dioxygenation of dibenzofuran from Rhodococcus opacus strain SAO101.</title>
        <authorList>
            <person name="Kimura N."/>
            <person name="Kitagawa W."/>
            <person name="Mori T."/>
            <person name="Nakashima N."/>
            <person name="Tamura T."/>
            <person name="Kamagata Y."/>
        </authorList>
    </citation>
    <scope>NUCLEOTIDE SEQUENCE</scope>
    <source>
        <strain evidence="2">SAO101</strain>
        <plasmid evidence="2">pWK301</plasmid>
    </source>
</reference>
<dbReference type="Pfam" id="PF02830">
    <property type="entry name" value="V4R"/>
    <property type="match status" value="1"/>
</dbReference>
<protein>
    <submittedName>
        <fullName evidence="2">Transcriptional activator protein</fullName>
    </submittedName>
</protein>
<gene>
    <name evidence="2" type="primary">dodR2</name>
</gene>
<dbReference type="AlphaFoldDB" id="Q76BV9"/>
<dbReference type="SMART" id="SM00989">
    <property type="entry name" value="V4R"/>
    <property type="match status" value="1"/>
</dbReference>
<dbReference type="InterPro" id="IPR024096">
    <property type="entry name" value="NO_sig/Golgi_transp_ligand-bd"/>
</dbReference>